<feature type="domain" description="ASD2" evidence="11">
    <location>
        <begin position="1234"/>
        <end position="1516"/>
    </location>
</feature>
<feature type="compositionally biased region" description="Polar residues" evidence="9">
    <location>
        <begin position="922"/>
        <end position="934"/>
    </location>
</feature>
<evidence type="ECO:0000256" key="8">
    <source>
        <dbReference type="SAM" id="Coils"/>
    </source>
</evidence>
<keyword evidence="8" id="KW-0175">Coiled coil</keyword>
<keyword evidence="3" id="KW-0963">Cytoplasm</keyword>
<feature type="compositionally biased region" description="Polar residues" evidence="9">
    <location>
        <begin position="822"/>
        <end position="834"/>
    </location>
</feature>
<feature type="compositionally biased region" description="Basic and acidic residues" evidence="9">
    <location>
        <begin position="1165"/>
        <end position="1178"/>
    </location>
</feature>
<feature type="region of interest" description="Disordered" evidence="9">
    <location>
        <begin position="1097"/>
        <end position="1126"/>
    </location>
</feature>
<evidence type="ECO:0000256" key="9">
    <source>
        <dbReference type="SAM" id="MobiDB-lite"/>
    </source>
</evidence>
<evidence type="ECO:0000256" key="5">
    <source>
        <dbReference type="ARBA" id="ARBA00023203"/>
    </source>
</evidence>
<dbReference type="Pfam" id="PF08687">
    <property type="entry name" value="ASD2"/>
    <property type="match status" value="1"/>
</dbReference>
<feature type="region of interest" description="Disordered" evidence="9">
    <location>
        <begin position="1142"/>
        <end position="1182"/>
    </location>
</feature>
<feature type="region of interest" description="Disordered" evidence="9">
    <location>
        <begin position="1279"/>
        <end position="1304"/>
    </location>
</feature>
<evidence type="ECO:0000313" key="12">
    <source>
        <dbReference type="EMBL" id="KAJ7316512.1"/>
    </source>
</evidence>
<comment type="similarity">
    <text evidence="2">Belongs to the shroom family.</text>
</comment>
<evidence type="ECO:0000256" key="2">
    <source>
        <dbReference type="ARBA" id="ARBA00006469"/>
    </source>
</evidence>
<feature type="compositionally biased region" description="Low complexity" evidence="9">
    <location>
        <begin position="770"/>
        <end position="779"/>
    </location>
</feature>
<evidence type="ECO:0000259" key="10">
    <source>
        <dbReference type="PROSITE" id="PS51306"/>
    </source>
</evidence>
<protein>
    <recommendedName>
        <fullName evidence="14">Protein Shroom1</fullName>
    </recommendedName>
</protein>
<feature type="compositionally biased region" description="Basic and acidic residues" evidence="9">
    <location>
        <begin position="1105"/>
        <end position="1118"/>
    </location>
</feature>
<evidence type="ECO:0000313" key="13">
    <source>
        <dbReference type="Proteomes" id="UP001142489"/>
    </source>
</evidence>
<dbReference type="GO" id="GO:0030864">
    <property type="term" value="C:cortical actin cytoskeleton"/>
    <property type="evidence" value="ECO:0007669"/>
    <property type="project" value="TreeGrafter"/>
</dbReference>
<name>A0A9Q0XLN5_9SAUR</name>
<feature type="region of interest" description="Disordered" evidence="9">
    <location>
        <begin position="479"/>
        <end position="561"/>
    </location>
</feature>
<evidence type="ECO:0000256" key="6">
    <source>
        <dbReference type="ARBA" id="ARBA00023212"/>
    </source>
</evidence>
<dbReference type="Pfam" id="PF08688">
    <property type="entry name" value="ASD1"/>
    <property type="match status" value="1"/>
</dbReference>
<dbReference type="EMBL" id="JAPFRF010000011">
    <property type="protein sequence ID" value="KAJ7316512.1"/>
    <property type="molecule type" value="Genomic_DNA"/>
</dbReference>
<dbReference type="GO" id="GO:0007015">
    <property type="term" value="P:actin filament organization"/>
    <property type="evidence" value="ECO:0007669"/>
    <property type="project" value="TreeGrafter"/>
</dbReference>
<keyword evidence="5 7" id="KW-0009">Actin-binding</keyword>
<dbReference type="PROSITE" id="PS51306">
    <property type="entry name" value="ASD1"/>
    <property type="match status" value="1"/>
</dbReference>
<proteinExistence type="inferred from homology"/>
<evidence type="ECO:0008006" key="14">
    <source>
        <dbReference type="Google" id="ProtNLM"/>
    </source>
</evidence>
<feature type="compositionally biased region" description="Polar residues" evidence="9">
    <location>
        <begin position="1001"/>
        <end position="1011"/>
    </location>
</feature>
<keyword evidence="13" id="KW-1185">Reference proteome</keyword>
<dbReference type="InterPro" id="IPR027685">
    <property type="entry name" value="Shroom_fam"/>
</dbReference>
<dbReference type="PANTHER" id="PTHR15012">
    <property type="entry name" value="APICAL PROTEIN/SHROOM-RELATED"/>
    <property type="match status" value="1"/>
</dbReference>
<evidence type="ECO:0000256" key="3">
    <source>
        <dbReference type="ARBA" id="ARBA00022490"/>
    </source>
</evidence>
<reference evidence="12" key="1">
    <citation type="journal article" date="2023" name="DNA Res.">
        <title>Chromosome-level genome assembly of Phrynocephalus forsythii using third-generation DNA sequencing and Hi-C analysis.</title>
        <authorList>
            <person name="Qi Y."/>
            <person name="Zhao W."/>
            <person name="Zhao Y."/>
            <person name="Niu C."/>
            <person name="Cao S."/>
            <person name="Zhang Y."/>
        </authorList>
    </citation>
    <scope>NUCLEOTIDE SEQUENCE</scope>
    <source>
        <tissue evidence="12">Muscle</tissue>
    </source>
</reference>
<feature type="region of interest" description="Disordered" evidence="9">
    <location>
        <begin position="903"/>
        <end position="934"/>
    </location>
</feature>
<feature type="compositionally biased region" description="Polar residues" evidence="9">
    <location>
        <begin position="953"/>
        <end position="965"/>
    </location>
</feature>
<comment type="subcellular location">
    <subcellularLocation>
        <location evidence="1">Cytoplasm</location>
        <location evidence="1">Cytoskeleton</location>
    </subcellularLocation>
</comment>
<feature type="region of interest" description="Disordered" evidence="9">
    <location>
        <begin position="757"/>
        <end position="865"/>
    </location>
</feature>
<keyword evidence="4" id="KW-0493">Microtubule</keyword>
<dbReference type="GO" id="GO:0016324">
    <property type="term" value="C:apical plasma membrane"/>
    <property type="evidence" value="ECO:0007669"/>
    <property type="project" value="TreeGrafter"/>
</dbReference>
<feature type="compositionally biased region" description="Polar residues" evidence="9">
    <location>
        <begin position="760"/>
        <end position="769"/>
    </location>
</feature>
<dbReference type="PANTHER" id="PTHR15012:SF37">
    <property type="entry name" value="PROTEIN SHROOM1"/>
    <property type="match status" value="1"/>
</dbReference>
<feature type="compositionally biased region" description="Basic and acidic residues" evidence="9">
    <location>
        <begin position="687"/>
        <end position="715"/>
    </location>
</feature>
<feature type="compositionally biased region" description="Basic and acidic residues" evidence="9">
    <location>
        <begin position="727"/>
        <end position="740"/>
    </location>
</feature>
<feature type="region of interest" description="Disordered" evidence="9">
    <location>
        <begin position="953"/>
        <end position="1016"/>
    </location>
</feature>
<feature type="region of interest" description="Disordered" evidence="9">
    <location>
        <begin position="634"/>
        <end position="740"/>
    </location>
</feature>
<dbReference type="GO" id="GO:0051015">
    <property type="term" value="F:actin filament binding"/>
    <property type="evidence" value="ECO:0007669"/>
    <property type="project" value="InterPro"/>
</dbReference>
<feature type="compositionally biased region" description="Polar residues" evidence="9">
    <location>
        <begin position="855"/>
        <end position="865"/>
    </location>
</feature>
<dbReference type="Gene3D" id="6.10.250.3120">
    <property type="match status" value="1"/>
</dbReference>
<dbReference type="GO" id="GO:0043296">
    <property type="term" value="C:apical junction complex"/>
    <property type="evidence" value="ECO:0007669"/>
    <property type="project" value="TreeGrafter"/>
</dbReference>
<feature type="compositionally biased region" description="Polar residues" evidence="9">
    <location>
        <begin position="492"/>
        <end position="502"/>
    </location>
</feature>
<sequence length="1517" mass="168511">MQNMSSCENGVSEWNPRHVRGTEELLDPMASPGLDNRFAPVESLSGIDQYLHISGNADSAYSSFSGGSNLPEYPVPLCYSEHDNSLPLEQLTYVDTGYVRGIYNPCAIREELRQTYENKGARKSAHYNLEITGPSRQHGSIPTPGVLHRSPSPLGNFPPSLLCPPAHVDCYEAKTSVDPTPGICFDCSIPADWCIQEPSKVLLAGTARNSYNDDWLSSCEDETRVTEKDAGCFAKLPTVKESNSSVFITPSAVSQEKWMPDSSQSILQAQSAIRPYKIPETMNSDSAPLLQTSHNAVNDTQKNKQCFHACSVHKPPTAEGGLPSTVAVSSQPEGQLHQALQLLRIHDCSELEPDTDISTTPLKYLDRSLPGTCGLGVRSSYEEKKDFICSGEENSRGIWQPLLKQQTTMPKPHSCGLDFAETPHAIIYEPTKTVSYFGHDTEDTISQPFSGFREPEENDRYSRPELLVNPRLEETLKTVGFSKQPFSKKAENQSQEESASQKINRKTTPLLYYLSGGKNPNVMSHKAPNAREPEASSVKSSRHCPGSAGPGERLGDSRRQVGKTACTEEGLIRESCASSSLDEKFKDDYREKLKVAQSKVLRETSFKRKDLQMSLPIRLKPKPSSRPSIQHLRSLSLSSTNEEPKSIPSLEPLGRLRMEEEPQRLPAVRIGGRRRATTEQKTISYSEPEKLNQLEDQRDQNGPWEKRNARSRSDEISEQGTRVLRAKAPESRERTLTKAELKQIQHKALLEYMERKTGQWPPSTNNNIVQQQQQQQQQQLPLQGRTANPKRLSEDGSSSPCPSGKLQSMCRIPEPPSFPAALTSTDGRDSTSVSAKGHLPSICSATSKGHGEPRSTPSPVQDFSTPTSCLVVSAEDHGRYLIHPNSLSEVILEADQRDASVAAKQSTYRAGRSRKSVEEPGSSETTRWPSLSQSTDHLLPLKAGHVFLRAETGQGSQGANHQPLQDQRESTLRHLPRPSPAEDATDLALEEAHGGKRNKDTLPSTSGSPSLNVPGRRFLRSSVQGDSHDPSPVFSLSEMEEDVFKDSSDNVSDMDSDLPHFPRQNVSLTVVRETPGCASAASILQIYMKGKQIKEEPSTSFTVAGKDESNLGDSKEDENSAGNPPCPESACEHLAFCLPKKSKEDSQLEKEMSEKSPESSVSHGQHLEGHYRTPHSEGETCPCTAPLDSQGCENTGWPLSNSKALQNDWDCKVPGKAGDSSVAQSKSLEHQVCDDPAVEIIAKDKPLVDVLTPHPMRRTTLELMEDLFPVNFSTPGRSSRWKWGMQPAHGTDQRGSGHASDLSHRANSYLGQGAEDGIFDIHQKLRENSESLDDPKNITSPKRELISSIQLELRNLWEERELIQSEAKEQAEHGKALESMVQGLCKPNEYERYMMFIGDLEKVVSLLLCLSSRLARVQNAMEKIDDHTDAEEKQSLKERHRLLSRQREDAKDLKENLDRRERVVSGILSKYMTESQLQEYRHFVQEKTSLLIEQKDLDEQIKFLEEQLERLQASIVP</sequence>
<dbReference type="OrthoDB" id="10063560at2759"/>
<accession>A0A9Q0XLN5</accession>
<dbReference type="Proteomes" id="UP001142489">
    <property type="component" value="Unassembled WGS sequence"/>
</dbReference>
<evidence type="ECO:0000256" key="1">
    <source>
        <dbReference type="ARBA" id="ARBA00004245"/>
    </source>
</evidence>
<dbReference type="GO" id="GO:0005912">
    <property type="term" value="C:adherens junction"/>
    <property type="evidence" value="ECO:0007669"/>
    <property type="project" value="TreeGrafter"/>
</dbReference>
<dbReference type="InterPro" id="IPR014800">
    <property type="entry name" value="ASD1_dom"/>
</dbReference>
<evidence type="ECO:0000256" key="4">
    <source>
        <dbReference type="ARBA" id="ARBA00022701"/>
    </source>
</evidence>
<dbReference type="GO" id="GO:0005874">
    <property type="term" value="C:microtubule"/>
    <property type="evidence" value="ECO:0007669"/>
    <property type="project" value="UniProtKB-KW"/>
</dbReference>
<feature type="coiled-coil region" evidence="8">
    <location>
        <begin position="1433"/>
        <end position="1463"/>
    </location>
</feature>
<keyword evidence="6" id="KW-0206">Cytoskeleton</keyword>
<organism evidence="12 13">
    <name type="scientific">Phrynocephalus forsythii</name>
    <dbReference type="NCBI Taxonomy" id="171643"/>
    <lineage>
        <taxon>Eukaryota</taxon>
        <taxon>Metazoa</taxon>
        <taxon>Chordata</taxon>
        <taxon>Craniata</taxon>
        <taxon>Vertebrata</taxon>
        <taxon>Euteleostomi</taxon>
        <taxon>Lepidosauria</taxon>
        <taxon>Squamata</taxon>
        <taxon>Bifurcata</taxon>
        <taxon>Unidentata</taxon>
        <taxon>Episquamata</taxon>
        <taxon>Toxicofera</taxon>
        <taxon>Iguania</taxon>
        <taxon>Acrodonta</taxon>
        <taxon>Agamidae</taxon>
        <taxon>Agaminae</taxon>
        <taxon>Phrynocephalus</taxon>
    </lineage>
</organism>
<dbReference type="InterPro" id="IPR014799">
    <property type="entry name" value="ASD2_dom"/>
</dbReference>
<feature type="domain" description="ASD1" evidence="10">
    <location>
        <begin position="593"/>
        <end position="695"/>
    </location>
</feature>
<feature type="compositionally biased region" description="Basic and acidic residues" evidence="9">
    <location>
        <begin position="1142"/>
        <end position="1157"/>
    </location>
</feature>
<evidence type="ECO:0000256" key="7">
    <source>
        <dbReference type="PROSITE-ProRule" id="PRU00637"/>
    </source>
</evidence>
<feature type="compositionally biased region" description="Basic and acidic residues" evidence="9">
    <location>
        <begin position="990"/>
        <end position="1000"/>
    </location>
</feature>
<feature type="coiled-coil region" evidence="8">
    <location>
        <begin position="1487"/>
        <end position="1514"/>
    </location>
</feature>
<evidence type="ECO:0000259" key="11">
    <source>
        <dbReference type="PROSITE" id="PS51307"/>
    </source>
</evidence>
<gene>
    <name evidence="12" type="ORF">JRQ81_002674</name>
</gene>
<dbReference type="PROSITE" id="PS51307">
    <property type="entry name" value="ASD2"/>
    <property type="match status" value="1"/>
</dbReference>
<comment type="caution">
    <text evidence="12">The sequence shown here is derived from an EMBL/GenBank/DDBJ whole genome shotgun (WGS) entry which is preliminary data.</text>
</comment>
<feature type="compositionally biased region" description="Basic and acidic residues" evidence="9">
    <location>
        <begin position="654"/>
        <end position="663"/>
    </location>
</feature>